<evidence type="ECO:0000313" key="3">
    <source>
        <dbReference type="Proteomes" id="UP000182229"/>
    </source>
</evidence>
<reference evidence="2 3" key="2">
    <citation type="submission" date="2016-12" db="EMBL/GenBank/DDBJ databases">
        <title>Draft Genome Sequence of Cystobacter ferrugineus Strain Cbfe23.</title>
        <authorList>
            <person name="Akbar S."/>
            <person name="Dowd S.E."/>
            <person name="Stevens D.C."/>
        </authorList>
    </citation>
    <scope>NUCLEOTIDE SEQUENCE [LARGE SCALE GENOMIC DNA]</scope>
    <source>
        <strain evidence="2 3">Cbfe23</strain>
    </source>
</reference>
<dbReference type="SUPFAM" id="SSF49503">
    <property type="entry name" value="Cupredoxins"/>
    <property type="match status" value="1"/>
</dbReference>
<feature type="region of interest" description="Disordered" evidence="1">
    <location>
        <begin position="90"/>
        <end position="109"/>
    </location>
</feature>
<reference evidence="3" key="1">
    <citation type="submission" date="2016-11" db="EMBL/GenBank/DDBJ databases">
        <authorList>
            <person name="Shukria A."/>
            <person name="Stevens D.C."/>
        </authorList>
    </citation>
    <scope>NUCLEOTIDE SEQUENCE [LARGE SCALE GENOMIC DNA]</scope>
    <source>
        <strain evidence="3">Cbfe23</strain>
    </source>
</reference>
<dbReference type="STRING" id="83449.BON30_03800"/>
<name>A0A1L9BJA8_9BACT</name>
<dbReference type="RefSeq" id="WP_071896428.1">
    <property type="nucleotide sequence ID" value="NZ_MPIN01000001.1"/>
</dbReference>
<comment type="caution">
    <text evidence="2">The sequence shown here is derived from an EMBL/GenBank/DDBJ whole genome shotgun (WGS) entry which is preliminary data.</text>
</comment>
<sequence length="109" mass="11246">MAQLTVFIGTASQATYSGTPPVVKPGDSVLFILQNRTDTVTVEFDSGSPFSQKTFVLAGANTFTAQQTKTVVAGASGTYRFQAVPGLLPGQPGTVSGDIDVTPPQSPLP</sequence>
<proteinExistence type="predicted"/>
<organism evidence="2 3">
    <name type="scientific">Cystobacter ferrugineus</name>
    <dbReference type="NCBI Taxonomy" id="83449"/>
    <lineage>
        <taxon>Bacteria</taxon>
        <taxon>Pseudomonadati</taxon>
        <taxon>Myxococcota</taxon>
        <taxon>Myxococcia</taxon>
        <taxon>Myxococcales</taxon>
        <taxon>Cystobacterineae</taxon>
        <taxon>Archangiaceae</taxon>
        <taxon>Cystobacter</taxon>
    </lineage>
</organism>
<dbReference type="EMBL" id="MPIN01000001">
    <property type="protein sequence ID" value="OJH42337.1"/>
    <property type="molecule type" value="Genomic_DNA"/>
</dbReference>
<keyword evidence="3" id="KW-1185">Reference proteome</keyword>
<dbReference type="AlphaFoldDB" id="A0A1L9BJA8"/>
<dbReference type="Proteomes" id="UP000182229">
    <property type="component" value="Unassembled WGS sequence"/>
</dbReference>
<evidence type="ECO:0000256" key="1">
    <source>
        <dbReference type="SAM" id="MobiDB-lite"/>
    </source>
</evidence>
<protein>
    <recommendedName>
        <fullName evidence="4">EfeO-type cupredoxin-like domain-containing protein</fullName>
    </recommendedName>
</protein>
<dbReference type="OrthoDB" id="9936637at2"/>
<gene>
    <name evidence="2" type="ORF">BON30_03800</name>
</gene>
<evidence type="ECO:0008006" key="4">
    <source>
        <dbReference type="Google" id="ProtNLM"/>
    </source>
</evidence>
<dbReference type="InterPro" id="IPR008972">
    <property type="entry name" value="Cupredoxin"/>
</dbReference>
<evidence type="ECO:0000313" key="2">
    <source>
        <dbReference type="EMBL" id="OJH42337.1"/>
    </source>
</evidence>
<accession>A0A1L9BJA8</accession>